<keyword evidence="6 9" id="KW-0505">Motor protein</keyword>
<accession>A0A1I7VNN4</accession>
<dbReference type="GO" id="GO:0051231">
    <property type="term" value="P:spindle elongation"/>
    <property type="evidence" value="ECO:0007669"/>
    <property type="project" value="TreeGrafter"/>
</dbReference>
<evidence type="ECO:0000256" key="2">
    <source>
        <dbReference type="ARBA" id="ARBA00022490"/>
    </source>
</evidence>
<dbReference type="PROSITE" id="PS50067">
    <property type="entry name" value="KINESIN_MOTOR_2"/>
    <property type="match status" value="1"/>
</dbReference>
<keyword evidence="11" id="KW-0175">Coiled coil</keyword>
<dbReference type="Pfam" id="PF00225">
    <property type="entry name" value="Kinesin"/>
    <property type="match status" value="1"/>
</dbReference>
<comment type="subcellular location">
    <subcellularLocation>
        <location evidence="1">Cytoplasm</location>
        <location evidence="1">Cytoskeleton</location>
    </subcellularLocation>
</comment>
<evidence type="ECO:0000256" key="3">
    <source>
        <dbReference type="ARBA" id="ARBA00022701"/>
    </source>
</evidence>
<protein>
    <recommendedName>
        <fullName evidence="10">Kinesin-like protein</fullName>
    </recommendedName>
</protein>
<dbReference type="Gene3D" id="3.40.850.10">
    <property type="entry name" value="Kinesin motor domain"/>
    <property type="match status" value="1"/>
</dbReference>
<dbReference type="GO" id="GO:0007018">
    <property type="term" value="P:microtubule-based movement"/>
    <property type="evidence" value="ECO:0007669"/>
    <property type="project" value="InterPro"/>
</dbReference>
<feature type="coiled-coil region" evidence="11">
    <location>
        <begin position="518"/>
        <end position="559"/>
    </location>
</feature>
<evidence type="ECO:0000256" key="9">
    <source>
        <dbReference type="PROSITE-ProRule" id="PRU00283"/>
    </source>
</evidence>
<keyword evidence="4 9" id="KW-0547">Nucleotide-binding</keyword>
<reference evidence="13" key="1">
    <citation type="submission" date="2012-04" db="EMBL/GenBank/DDBJ databases">
        <title>The Genome Sequence of Loa loa.</title>
        <authorList>
            <consortium name="The Broad Institute Genome Sequencing Platform"/>
            <consortium name="Broad Institute Genome Sequencing Center for Infectious Disease"/>
            <person name="Nutman T.B."/>
            <person name="Fink D.L."/>
            <person name="Russ C."/>
            <person name="Young S."/>
            <person name="Zeng Q."/>
            <person name="Gargeya S."/>
            <person name="Alvarado L."/>
            <person name="Berlin A."/>
            <person name="Chapman S.B."/>
            <person name="Chen Z."/>
            <person name="Freedman E."/>
            <person name="Gellesch M."/>
            <person name="Goldberg J."/>
            <person name="Griggs A."/>
            <person name="Gujja S."/>
            <person name="Heilman E.R."/>
            <person name="Heiman D."/>
            <person name="Howarth C."/>
            <person name="Mehta T."/>
            <person name="Neiman D."/>
            <person name="Pearson M."/>
            <person name="Roberts A."/>
            <person name="Saif S."/>
            <person name="Shea T."/>
            <person name="Shenoy N."/>
            <person name="Sisk P."/>
            <person name="Stolte C."/>
            <person name="Sykes S."/>
            <person name="White J."/>
            <person name="Yandava C."/>
            <person name="Haas B."/>
            <person name="Henn M.R."/>
            <person name="Nusbaum C."/>
            <person name="Birren B."/>
        </authorList>
    </citation>
    <scope>NUCLEOTIDE SEQUENCE [LARGE SCALE GENOMIC DNA]</scope>
</reference>
<dbReference type="InterPro" id="IPR036961">
    <property type="entry name" value="Kinesin_motor_dom_sf"/>
</dbReference>
<comment type="similarity">
    <text evidence="8">Belongs to the TRAFAC class myosin-kinesin ATPase superfamily. Kinesin family. KIN-5/BimC subfamily.</text>
</comment>
<dbReference type="PANTHER" id="PTHR47970">
    <property type="entry name" value="KINESIN-LIKE PROTEIN KIF11"/>
    <property type="match status" value="1"/>
</dbReference>
<dbReference type="PROSITE" id="PS00411">
    <property type="entry name" value="KINESIN_MOTOR_1"/>
    <property type="match status" value="1"/>
</dbReference>
<dbReference type="PRINTS" id="PR00380">
    <property type="entry name" value="KINESINHEAVY"/>
</dbReference>
<dbReference type="InterPro" id="IPR001752">
    <property type="entry name" value="Kinesin_motor_dom"/>
</dbReference>
<feature type="binding site" evidence="9">
    <location>
        <begin position="153"/>
        <end position="160"/>
    </location>
    <ligand>
        <name>ATP</name>
        <dbReference type="ChEBI" id="CHEBI:30616"/>
    </ligand>
</feature>
<dbReference type="GO" id="GO:0008574">
    <property type="term" value="F:plus-end-directed microtubule motor activity"/>
    <property type="evidence" value="ECO:0007669"/>
    <property type="project" value="TreeGrafter"/>
</dbReference>
<evidence type="ECO:0000256" key="7">
    <source>
        <dbReference type="ARBA" id="ARBA00023212"/>
    </source>
</evidence>
<dbReference type="SMART" id="SM00129">
    <property type="entry name" value="KISc"/>
    <property type="match status" value="1"/>
</dbReference>
<feature type="coiled-coil region" evidence="11">
    <location>
        <begin position="425"/>
        <end position="489"/>
    </location>
</feature>
<keyword evidence="3 10" id="KW-0493">Microtubule</keyword>
<dbReference type="InterPro" id="IPR027417">
    <property type="entry name" value="P-loop_NTPase"/>
</dbReference>
<dbReference type="GO" id="GO:0008017">
    <property type="term" value="F:microtubule binding"/>
    <property type="evidence" value="ECO:0007669"/>
    <property type="project" value="InterPro"/>
</dbReference>
<dbReference type="AlphaFoldDB" id="A0A1I7VNN4"/>
<dbReference type="SUPFAM" id="SSF52540">
    <property type="entry name" value="P-loop containing nucleoside triphosphate hydrolases"/>
    <property type="match status" value="1"/>
</dbReference>
<dbReference type="GO" id="GO:0005634">
    <property type="term" value="C:nucleus"/>
    <property type="evidence" value="ECO:0007669"/>
    <property type="project" value="TreeGrafter"/>
</dbReference>
<evidence type="ECO:0000256" key="6">
    <source>
        <dbReference type="ARBA" id="ARBA00023175"/>
    </source>
</evidence>
<dbReference type="GO" id="GO:0090307">
    <property type="term" value="P:mitotic spindle assembly"/>
    <property type="evidence" value="ECO:0007669"/>
    <property type="project" value="TreeGrafter"/>
</dbReference>
<dbReference type="eggNOG" id="KOG0243">
    <property type="taxonomic scope" value="Eukaryota"/>
</dbReference>
<evidence type="ECO:0000256" key="1">
    <source>
        <dbReference type="ARBA" id="ARBA00004245"/>
    </source>
</evidence>
<organism evidence="13 14">
    <name type="scientific">Loa loa</name>
    <name type="common">Eye worm</name>
    <name type="synonym">Filaria loa</name>
    <dbReference type="NCBI Taxonomy" id="7209"/>
    <lineage>
        <taxon>Eukaryota</taxon>
        <taxon>Metazoa</taxon>
        <taxon>Ecdysozoa</taxon>
        <taxon>Nematoda</taxon>
        <taxon>Chromadorea</taxon>
        <taxon>Rhabditida</taxon>
        <taxon>Spirurina</taxon>
        <taxon>Spiruromorpha</taxon>
        <taxon>Filarioidea</taxon>
        <taxon>Onchocercidae</taxon>
        <taxon>Loa</taxon>
    </lineage>
</organism>
<evidence type="ECO:0000256" key="10">
    <source>
        <dbReference type="RuleBase" id="RU000394"/>
    </source>
</evidence>
<keyword evidence="13" id="KW-1185">Reference proteome</keyword>
<dbReference type="GO" id="GO:0005524">
    <property type="term" value="F:ATP binding"/>
    <property type="evidence" value="ECO:0007669"/>
    <property type="project" value="UniProtKB-UniRule"/>
</dbReference>
<dbReference type="PANTHER" id="PTHR47970:SF12">
    <property type="entry name" value="KINESIN FAMILY MEMBER 11"/>
    <property type="match status" value="1"/>
</dbReference>
<dbReference type="WBParaSite" id="EN70_4583">
    <property type="protein sequence ID" value="EN70_4583"/>
    <property type="gene ID" value="EN70_4583"/>
</dbReference>
<proteinExistence type="inferred from homology"/>
<feature type="domain" description="Kinesin motor" evidence="12">
    <location>
        <begin position="13"/>
        <end position="409"/>
    </location>
</feature>
<keyword evidence="7" id="KW-0206">Cytoskeleton</keyword>
<dbReference type="InterPro" id="IPR019821">
    <property type="entry name" value="Kinesin_motor_CS"/>
</dbReference>
<keyword evidence="5 9" id="KW-0067">ATP-binding</keyword>
<keyword evidence="2" id="KW-0963">Cytoplasm</keyword>
<dbReference type="GO" id="GO:0005876">
    <property type="term" value="C:spindle microtubule"/>
    <property type="evidence" value="ECO:0007669"/>
    <property type="project" value="TreeGrafter"/>
</dbReference>
<evidence type="ECO:0000256" key="4">
    <source>
        <dbReference type="ARBA" id="ARBA00022741"/>
    </source>
</evidence>
<sequence length="986" mass="112331">MSNTDKNPKAGKNVRVAVRIRPMNNNEIAEKARCSLTANARKRTIAVIDRGVNKEFGPFDKDSTFNLVSFTFSTCRGRSLRAFARLLMGWHMPPVVSSMPHKSQLKGQIKCAHGQGGPVYGTHAKQLDIYYDLVEPLVKNVLAGYNCTLFAYGQTSTGKTFTMEGEQIISAHEHSWNEDSSVGIVPRALQHIFTELENQDAEEFSVRVSYVELYNEELYDLLGNAELGHARLRLFEDSVRKGSVIVSGLEEVPVSDRLEVRELLKRGAEKRRTAMTQMNLNSSRSHTVFTITVVIRENTVSGEEVIKQGKLSLIDLAGSENIGRSGSIDKRAREAGSINQSLLTLGRVIMALTSGAGHVPYRESKLTRILQDSLGGKTITTIVATLSPASTNIEESISTLEYASTAKNIKNQPEINQKLTHRALLRAYNDEMNRLMRDLQAARDKTGFFVDRQNYENMNMQLAQQSQQIETLTDELQSVLERIQLLMQDAELLGQHYGRLYERYKHMEQKYKERCDENAQLNLELADCKSNLENHRSVLTKLQESANRSQSENRQLRQNCSHLDWELDRTHDKIDVFRNAANENEKLYLQCTTCSAQSADKLKKGVEDWNDMIQSEMKRIMDCCERTKSNVEEDMHTFRNYTELLRSQLSEFFTGCEGGTDNSVISFLKEVCVFINGAESYHEKLYEQHNRFIDFVMKHVEEYELRGKSYYEVSTNYTNFTVSVAEKMKHMVTDALETYIETTRNETQQVNDKLKSLRAEQQSAFERQCIYVKTTIDETCPNKTAWESFRHDFSKKITSQREYVDDTHKTMEALCRDLQKQGDVVSARMNEMANLNTDVAMHQIEVSGVASSSLLQEVNEAHSRTKQFFERNIIRPSSTGKTPVRRKQVALPEPVEIPDANELINKTNESEVPRRLSQYRPRDSILETSFAILSPGALRETLKCDLDEIIEVPEDGNECGGAAVRKQNDSALNITKRRRAFQSRNS</sequence>
<evidence type="ECO:0000313" key="13">
    <source>
        <dbReference type="Proteomes" id="UP000095285"/>
    </source>
</evidence>
<dbReference type="FunFam" id="3.40.850.10:FF:000019">
    <property type="entry name" value="Kinesin-like protein KIN-5D"/>
    <property type="match status" value="1"/>
</dbReference>
<dbReference type="InterPro" id="IPR047149">
    <property type="entry name" value="KIF11-like"/>
</dbReference>
<dbReference type="GO" id="GO:0072686">
    <property type="term" value="C:mitotic spindle"/>
    <property type="evidence" value="ECO:0007669"/>
    <property type="project" value="TreeGrafter"/>
</dbReference>
<name>A0A1I7VNN4_LOALO</name>
<evidence type="ECO:0000256" key="8">
    <source>
        <dbReference type="ARBA" id="ARBA00034704"/>
    </source>
</evidence>
<evidence type="ECO:0000313" key="14">
    <source>
        <dbReference type="WBParaSite" id="EN70_4583"/>
    </source>
</evidence>
<evidence type="ECO:0000256" key="11">
    <source>
        <dbReference type="SAM" id="Coils"/>
    </source>
</evidence>
<evidence type="ECO:0000256" key="5">
    <source>
        <dbReference type="ARBA" id="ARBA00022840"/>
    </source>
</evidence>
<evidence type="ECO:0000259" key="12">
    <source>
        <dbReference type="PROSITE" id="PS50067"/>
    </source>
</evidence>
<reference evidence="14" key="2">
    <citation type="submission" date="2016-11" db="UniProtKB">
        <authorList>
            <consortium name="WormBaseParasite"/>
        </authorList>
    </citation>
    <scope>IDENTIFICATION</scope>
</reference>
<dbReference type="Proteomes" id="UP000095285">
    <property type="component" value="Unassembled WGS sequence"/>
</dbReference>
<dbReference type="STRING" id="7209.A0A1I7VNN4"/>